<dbReference type="InterPro" id="IPR050426">
    <property type="entry name" value="Glycosyltransferase_28"/>
</dbReference>
<comment type="caution">
    <text evidence="1">The sequence shown here is derived from an EMBL/GenBank/DDBJ whole genome shotgun (WGS) entry which is preliminary data.</text>
</comment>
<gene>
    <name evidence="1" type="ORF">SMN809_LOCUS49153</name>
</gene>
<name>A0A8S3BPK4_9BILA</name>
<evidence type="ECO:0000313" key="2">
    <source>
        <dbReference type="Proteomes" id="UP000676336"/>
    </source>
</evidence>
<dbReference type="AlphaFoldDB" id="A0A8S3BPK4"/>
<feature type="non-terminal residue" evidence="1">
    <location>
        <position position="1"/>
    </location>
</feature>
<dbReference type="SUPFAM" id="SSF53756">
    <property type="entry name" value="UDP-Glycosyltransferase/glycogen phosphorylase"/>
    <property type="match status" value="1"/>
</dbReference>
<sequence>MYNHLLRKLGQALRVIGHRVRLATHETFRSFVRGNGLEFYPLAGDPADLMSF</sequence>
<dbReference type="PANTHER" id="PTHR48050">
    <property type="entry name" value="STEROL 3-BETA-GLUCOSYLTRANSFERASE"/>
    <property type="match status" value="1"/>
</dbReference>
<reference evidence="1" key="1">
    <citation type="submission" date="2021-02" db="EMBL/GenBank/DDBJ databases">
        <authorList>
            <person name="Nowell W R."/>
        </authorList>
    </citation>
    <scope>NUCLEOTIDE SEQUENCE</scope>
</reference>
<evidence type="ECO:0000313" key="1">
    <source>
        <dbReference type="EMBL" id="CAF4845785.1"/>
    </source>
</evidence>
<dbReference type="EMBL" id="CAJOBI010159615">
    <property type="protein sequence ID" value="CAF4845785.1"/>
    <property type="molecule type" value="Genomic_DNA"/>
</dbReference>
<dbReference type="Gene3D" id="3.40.50.2000">
    <property type="entry name" value="Glycogen Phosphorylase B"/>
    <property type="match status" value="1"/>
</dbReference>
<dbReference type="Proteomes" id="UP000676336">
    <property type="component" value="Unassembled WGS sequence"/>
</dbReference>
<proteinExistence type="predicted"/>
<accession>A0A8S3BPK4</accession>
<dbReference type="PANTHER" id="PTHR48050:SF13">
    <property type="entry name" value="STEROL 3-BETA-GLUCOSYLTRANSFERASE UGT80A2"/>
    <property type="match status" value="1"/>
</dbReference>
<protein>
    <submittedName>
        <fullName evidence="1">Uncharacterized protein</fullName>
    </submittedName>
</protein>
<organism evidence="1 2">
    <name type="scientific">Rotaria magnacalcarata</name>
    <dbReference type="NCBI Taxonomy" id="392030"/>
    <lineage>
        <taxon>Eukaryota</taxon>
        <taxon>Metazoa</taxon>
        <taxon>Spiralia</taxon>
        <taxon>Gnathifera</taxon>
        <taxon>Rotifera</taxon>
        <taxon>Eurotatoria</taxon>
        <taxon>Bdelloidea</taxon>
        <taxon>Philodinida</taxon>
        <taxon>Philodinidae</taxon>
        <taxon>Rotaria</taxon>
    </lineage>
</organism>